<gene>
    <name evidence="2" type="ORF">PENSTE_c002G04760</name>
</gene>
<accession>A0A1V6TUF1</accession>
<dbReference type="Proteomes" id="UP000191285">
    <property type="component" value="Unassembled WGS sequence"/>
</dbReference>
<sequence>MRDPTSSHPPRNVTKQDHSIKKRSPSNRENFELKKAAEIRAYRERHKNRRVSAVMTRDENGKMYVSQPVRDDKQRLGWVVPAGAMVFTTNTTSLWFQKK</sequence>
<dbReference type="EMBL" id="MLKD01000002">
    <property type="protein sequence ID" value="OQE29806.1"/>
    <property type="molecule type" value="Genomic_DNA"/>
</dbReference>
<organism evidence="2 3">
    <name type="scientific">Penicillium steckii</name>
    <dbReference type="NCBI Taxonomy" id="303698"/>
    <lineage>
        <taxon>Eukaryota</taxon>
        <taxon>Fungi</taxon>
        <taxon>Dikarya</taxon>
        <taxon>Ascomycota</taxon>
        <taxon>Pezizomycotina</taxon>
        <taxon>Eurotiomycetes</taxon>
        <taxon>Eurotiomycetidae</taxon>
        <taxon>Eurotiales</taxon>
        <taxon>Aspergillaceae</taxon>
        <taxon>Penicillium</taxon>
    </lineage>
</organism>
<comment type="caution">
    <text evidence="2">The sequence shown here is derived from an EMBL/GenBank/DDBJ whole genome shotgun (WGS) entry which is preliminary data.</text>
</comment>
<reference evidence="3" key="1">
    <citation type="journal article" date="2017" name="Nat. Microbiol.">
        <title>Global analysis of biosynthetic gene clusters reveals vast potential of secondary metabolite production in Penicillium species.</title>
        <authorList>
            <person name="Nielsen J.C."/>
            <person name="Grijseels S."/>
            <person name="Prigent S."/>
            <person name="Ji B."/>
            <person name="Dainat J."/>
            <person name="Nielsen K.F."/>
            <person name="Frisvad J.C."/>
            <person name="Workman M."/>
            <person name="Nielsen J."/>
        </authorList>
    </citation>
    <scope>NUCLEOTIDE SEQUENCE [LARGE SCALE GENOMIC DNA]</scope>
    <source>
        <strain evidence="3">IBT 24891</strain>
    </source>
</reference>
<keyword evidence="3" id="KW-1185">Reference proteome</keyword>
<proteinExistence type="predicted"/>
<evidence type="ECO:0000313" key="3">
    <source>
        <dbReference type="Proteomes" id="UP000191285"/>
    </source>
</evidence>
<feature type="region of interest" description="Disordered" evidence="1">
    <location>
        <begin position="1"/>
        <end position="32"/>
    </location>
</feature>
<protein>
    <submittedName>
        <fullName evidence="2">Uncharacterized protein</fullName>
    </submittedName>
</protein>
<dbReference type="AlphaFoldDB" id="A0A1V6TUF1"/>
<evidence type="ECO:0000256" key="1">
    <source>
        <dbReference type="SAM" id="MobiDB-lite"/>
    </source>
</evidence>
<evidence type="ECO:0000313" key="2">
    <source>
        <dbReference type="EMBL" id="OQE29806.1"/>
    </source>
</evidence>
<name>A0A1V6TUF1_9EURO</name>